<dbReference type="EMBL" id="JAYGIL010000021">
    <property type="protein sequence ID" value="MEA5404452.1"/>
    <property type="molecule type" value="Genomic_DNA"/>
</dbReference>
<proteinExistence type="predicted"/>
<protein>
    <recommendedName>
        <fullName evidence="3">Glycosyl hydrolase family 32 N-terminal domain-containing protein</fullName>
    </recommendedName>
</protein>
<evidence type="ECO:0000313" key="1">
    <source>
        <dbReference type="EMBL" id="MEA5404452.1"/>
    </source>
</evidence>
<dbReference type="RefSeq" id="WP_323697813.1">
    <property type="nucleotide sequence ID" value="NZ_JAYGIL010000021.1"/>
</dbReference>
<evidence type="ECO:0008006" key="3">
    <source>
        <dbReference type="Google" id="ProtNLM"/>
    </source>
</evidence>
<comment type="caution">
    <text evidence="1">The sequence shown here is derived from an EMBL/GenBank/DDBJ whole genome shotgun (WGS) entry which is preliminary data.</text>
</comment>
<evidence type="ECO:0000313" key="2">
    <source>
        <dbReference type="Proteomes" id="UP001303899"/>
    </source>
</evidence>
<dbReference type="Proteomes" id="UP001303899">
    <property type="component" value="Unassembled WGS sequence"/>
</dbReference>
<dbReference type="PANTHER" id="PTHR35279">
    <property type="match status" value="1"/>
</dbReference>
<dbReference type="SUPFAM" id="SSF75005">
    <property type="entry name" value="Arabinanase/levansucrase/invertase"/>
    <property type="match status" value="1"/>
</dbReference>
<sequence>MNWIKKGLIYKPDGKFGWNQTHAHVLCADTSFEDKLRIHYSTRDEKGRCMASFLDLNPNNLSEVLYVHDKPTLALGKAGTFDDCGIMPTWFLNHPNGEKWLYYIGWTVRNTIPYHNSIGIAKSTDGLNFTKMFEGPVIHTIATEPLFNGSCCVLFDKGLFKVWYLNCTDWYNAPDGKIEPCYHLKYAESIDGINWVRQGKIAIDYKDEVEGGISRPTVLIEDGIYKMWYSYRAIDDYRTNTERSYRIGYAESLDGINWTRLDDQVGIDISESGWDAQMIEYPLVINHQGEKIMFYNGNGFGASGFGYAVSK</sequence>
<organism evidence="1 2">
    <name type="scientific">Arcicella gelida</name>
    <dbReference type="NCBI Taxonomy" id="2984195"/>
    <lineage>
        <taxon>Bacteria</taxon>
        <taxon>Pseudomonadati</taxon>
        <taxon>Bacteroidota</taxon>
        <taxon>Cytophagia</taxon>
        <taxon>Cytophagales</taxon>
        <taxon>Flectobacillaceae</taxon>
        <taxon>Arcicella</taxon>
    </lineage>
</organism>
<keyword evidence="2" id="KW-1185">Reference proteome</keyword>
<dbReference type="PANTHER" id="PTHR35279:SF1">
    <property type="entry name" value="ARABINANASE_LEVANSUCRASE_INVERTASE"/>
    <property type="match status" value="1"/>
</dbReference>
<reference evidence="1 2" key="1">
    <citation type="submission" date="2023-12" db="EMBL/GenBank/DDBJ databases">
        <title>Novel species of the genus Arcicella isolated from rivers.</title>
        <authorList>
            <person name="Lu H."/>
        </authorList>
    </citation>
    <scope>NUCLEOTIDE SEQUENCE [LARGE SCALE GENOMIC DNA]</scope>
    <source>
        <strain evidence="1 2">DC2W</strain>
    </source>
</reference>
<accession>A0ABU5S7K8</accession>
<dbReference type="Gene3D" id="2.115.10.20">
    <property type="entry name" value="Glycosyl hydrolase domain, family 43"/>
    <property type="match status" value="2"/>
</dbReference>
<dbReference type="InterPro" id="IPR023296">
    <property type="entry name" value="Glyco_hydro_beta-prop_sf"/>
</dbReference>
<gene>
    <name evidence="1" type="ORF">VB776_16080</name>
</gene>
<name>A0ABU5S7K8_9BACT</name>